<dbReference type="PANTHER" id="PTHR31286">
    <property type="entry name" value="GLYCINE-RICH CELL WALL STRUCTURAL PROTEIN 1.8-LIKE"/>
    <property type="match status" value="1"/>
</dbReference>
<evidence type="ECO:0008006" key="3">
    <source>
        <dbReference type="Google" id="ProtNLM"/>
    </source>
</evidence>
<dbReference type="InterPro" id="IPR040256">
    <property type="entry name" value="At4g02000-like"/>
</dbReference>
<dbReference type="PANTHER" id="PTHR31286:SF167">
    <property type="entry name" value="OS09G0268800 PROTEIN"/>
    <property type="match status" value="1"/>
</dbReference>
<dbReference type="EMBL" id="JRKL02012090">
    <property type="protein sequence ID" value="KAF3945570.1"/>
    <property type="molecule type" value="Genomic_DNA"/>
</dbReference>
<dbReference type="Proteomes" id="UP000737018">
    <property type="component" value="Unassembled WGS sequence"/>
</dbReference>
<dbReference type="AlphaFoldDB" id="A0A8J4Q5N8"/>
<dbReference type="OrthoDB" id="1743559at2759"/>
<feature type="non-terminal residue" evidence="1">
    <location>
        <position position="222"/>
    </location>
</feature>
<name>A0A8J4Q5N8_9ROSI</name>
<organism evidence="1 2">
    <name type="scientific">Castanea mollissima</name>
    <name type="common">Chinese chestnut</name>
    <dbReference type="NCBI Taxonomy" id="60419"/>
    <lineage>
        <taxon>Eukaryota</taxon>
        <taxon>Viridiplantae</taxon>
        <taxon>Streptophyta</taxon>
        <taxon>Embryophyta</taxon>
        <taxon>Tracheophyta</taxon>
        <taxon>Spermatophyta</taxon>
        <taxon>Magnoliopsida</taxon>
        <taxon>eudicotyledons</taxon>
        <taxon>Gunneridae</taxon>
        <taxon>Pentapetalae</taxon>
        <taxon>rosids</taxon>
        <taxon>fabids</taxon>
        <taxon>Fagales</taxon>
        <taxon>Fagaceae</taxon>
        <taxon>Castanea</taxon>
    </lineage>
</organism>
<gene>
    <name evidence="1" type="ORF">CMV_028069</name>
</gene>
<keyword evidence="2" id="KW-1185">Reference proteome</keyword>
<sequence length="222" mass="25871">MEPRIDDEPQILHPGPIDESLLMRQQYHRLEDIWNGEYWAWARLPFLCPRIEPPPGCDYGPWPYAPLAFKWVRVPSSKSRPSGMALIHYREQLVRMQPDQIMWQPYEADFGHLPDFCVAGRDMWTARHEADVRPAWDRRSWMVKGEHLILKRFSLDISASEVDFSTTEFWIQVHGLPLNQRSEENLLKIGSTAGRALETDFVGSGVGIWRNNVRVRAEMDTS</sequence>
<reference evidence="1" key="1">
    <citation type="submission" date="2020-03" db="EMBL/GenBank/DDBJ databases">
        <title>Castanea mollissima Vanexum genome sequencing.</title>
        <authorList>
            <person name="Staton M."/>
        </authorList>
    </citation>
    <scope>NUCLEOTIDE SEQUENCE</scope>
    <source>
        <tissue evidence="1">Leaf</tissue>
    </source>
</reference>
<accession>A0A8J4Q5N8</accession>
<protein>
    <recommendedName>
        <fullName evidence="3">DUF4283 domain-containing protein</fullName>
    </recommendedName>
</protein>
<proteinExistence type="predicted"/>
<comment type="caution">
    <text evidence="1">The sequence shown here is derived from an EMBL/GenBank/DDBJ whole genome shotgun (WGS) entry which is preliminary data.</text>
</comment>
<evidence type="ECO:0000313" key="1">
    <source>
        <dbReference type="EMBL" id="KAF3945570.1"/>
    </source>
</evidence>
<feature type="non-terminal residue" evidence="1">
    <location>
        <position position="1"/>
    </location>
</feature>
<evidence type="ECO:0000313" key="2">
    <source>
        <dbReference type="Proteomes" id="UP000737018"/>
    </source>
</evidence>